<dbReference type="Proteomes" id="UP000281128">
    <property type="component" value="Unassembled WGS sequence"/>
</dbReference>
<organism evidence="3 4">
    <name type="scientific">Roseovarius spongiae</name>
    <dbReference type="NCBI Taxonomy" id="2320272"/>
    <lineage>
        <taxon>Bacteria</taxon>
        <taxon>Pseudomonadati</taxon>
        <taxon>Pseudomonadota</taxon>
        <taxon>Alphaproteobacteria</taxon>
        <taxon>Rhodobacterales</taxon>
        <taxon>Roseobacteraceae</taxon>
        <taxon>Roseovarius</taxon>
    </lineage>
</organism>
<evidence type="ECO:0000313" key="3">
    <source>
        <dbReference type="EMBL" id="RKF12647.1"/>
    </source>
</evidence>
<proteinExistence type="predicted"/>
<evidence type="ECO:0000256" key="2">
    <source>
        <dbReference type="SAM" id="SignalP"/>
    </source>
</evidence>
<dbReference type="AlphaFoldDB" id="A0A3A8AQF1"/>
<feature type="region of interest" description="Disordered" evidence="1">
    <location>
        <begin position="25"/>
        <end position="76"/>
    </location>
</feature>
<keyword evidence="2" id="KW-0732">Signal</keyword>
<feature type="compositionally biased region" description="Basic and acidic residues" evidence="1">
    <location>
        <begin position="37"/>
        <end position="57"/>
    </location>
</feature>
<comment type="caution">
    <text evidence="3">The sequence shown here is derived from an EMBL/GenBank/DDBJ whole genome shotgun (WGS) entry which is preliminary data.</text>
</comment>
<accession>A0A3A8AQF1</accession>
<gene>
    <name evidence="3" type="ORF">D6850_16945</name>
</gene>
<evidence type="ECO:0000256" key="1">
    <source>
        <dbReference type="SAM" id="MobiDB-lite"/>
    </source>
</evidence>
<reference evidence="3 4" key="1">
    <citation type="submission" date="2018-09" db="EMBL/GenBank/DDBJ databases">
        <title>Roseovarius spongiae sp. nov., isolated from a marine sponge.</title>
        <authorList>
            <person name="Zhuang L."/>
            <person name="Luo L."/>
        </authorList>
    </citation>
    <scope>NUCLEOTIDE SEQUENCE [LARGE SCALE GENOMIC DNA]</scope>
    <source>
        <strain evidence="3 4">HN-E21</strain>
    </source>
</reference>
<keyword evidence="4" id="KW-1185">Reference proteome</keyword>
<name>A0A3A8AQF1_9RHOB</name>
<dbReference type="RefSeq" id="WP_121168799.1">
    <property type="nucleotide sequence ID" value="NZ_RAPE01000006.1"/>
</dbReference>
<feature type="chain" id="PRO_5017455443" evidence="2">
    <location>
        <begin position="23"/>
        <end position="76"/>
    </location>
</feature>
<sequence length="76" mass="8379">MRARQVAAFSFGFLLAALFFGASRRSPFPSATPAKPDGNRVRVAGRREMADPPRHWDEVDEAVDESFPASDPPANY</sequence>
<evidence type="ECO:0000313" key="4">
    <source>
        <dbReference type="Proteomes" id="UP000281128"/>
    </source>
</evidence>
<dbReference type="OrthoDB" id="7873635at2"/>
<protein>
    <submittedName>
        <fullName evidence="3">Uncharacterized protein</fullName>
    </submittedName>
</protein>
<feature type="signal peptide" evidence="2">
    <location>
        <begin position="1"/>
        <end position="22"/>
    </location>
</feature>
<dbReference type="EMBL" id="RAPE01000006">
    <property type="protein sequence ID" value="RKF12647.1"/>
    <property type="molecule type" value="Genomic_DNA"/>
</dbReference>